<feature type="compositionally biased region" description="Polar residues" evidence="1">
    <location>
        <begin position="17"/>
        <end position="29"/>
    </location>
</feature>
<feature type="region of interest" description="Disordered" evidence="1">
    <location>
        <begin position="197"/>
        <end position="221"/>
    </location>
</feature>
<accession>A0A8I1SWU9</accession>
<dbReference type="EMBL" id="JAFKMR010000023">
    <property type="protein sequence ID" value="MBN8745058.1"/>
    <property type="molecule type" value="Genomic_DNA"/>
</dbReference>
<dbReference type="AlphaFoldDB" id="A0A8I1SWU9"/>
<sequence length="428" mass="44831">SFTPSDSPNPLRKMTTDFPTASLGSSQAPTDAVEKSPSASNTKIRTVPAAESMSVPNPGQTVSGTVNITPLTTFYLYTALALANISFDITTASQSAPPPGVLQTMSSPSFSTTYEMAVSKIENSLTQVLSQYGINGATFDSVTQTFVTNGTGIDGFFDAYPLTVPNTNSIALGNLGNYLLQLQMPTTKGETYILSGTATTTQGSGSTSDTSNSNGLGSSSGQTDATSCFNSKYLQNGNTINLVYGSTDSQGNSSTITEAHSISGPTNFNGQSAWQDQETESGINSASTTNYLIDQNNQIGIYSIVMGGYTTTYSPYYGFIDFTTKLGQSYEYNLSYTSNGNAVPMTQTVTTTFNGMKSAQVPAGNFNVCEFTANYAYQNSALSAENYQVVQDIAVGSGVNVQTVTTSSQGTTTLKLISGSINGTAISP</sequence>
<feature type="region of interest" description="Disordered" evidence="1">
    <location>
        <begin position="1"/>
        <end position="42"/>
    </location>
</feature>
<comment type="caution">
    <text evidence="2">The sequence shown here is derived from an EMBL/GenBank/DDBJ whole genome shotgun (WGS) entry which is preliminary data.</text>
</comment>
<name>A0A8I1SWU9_THIA3</name>
<dbReference type="Proteomes" id="UP000664800">
    <property type="component" value="Unassembled WGS sequence"/>
</dbReference>
<proteinExistence type="predicted"/>
<gene>
    <name evidence="2" type="ORF">J0I24_12210</name>
</gene>
<evidence type="ECO:0000256" key="1">
    <source>
        <dbReference type="SAM" id="MobiDB-lite"/>
    </source>
</evidence>
<evidence type="ECO:0000313" key="2">
    <source>
        <dbReference type="EMBL" id="MBN8745058.1"/>
    </source>
</evidence>
<evidence type="ECO:0000313" key="3">
    <source>
        <dbReference type="Proteomes" id="UP000664800"/>
    </source>
</evidence>
<protein>
    <submittedName>
        <fullName evidence="2">Uncharacterized protein</fullName>
    </submittedName>
</protein>
<reference evidence="2" key="1">
    <citation type="submission" date="2021-02" db="EMBL/GenBank/DDBJ databases">
        <title>Thiocyanate and organic carbon inputs drive convergent selection for specific autotrophic Afipia and Thiobacillus strains within complex microbiomes.</title>
        <authorList>
            <person name="Huddy R.J."/>
            <person name="Sachdeva R."/>
            <person name="Kadzinga F."/>
            <person name="Kantor R.S."/>
            <person name="Harrison S.T.L."/>
            <person name="Banfield J.F."/>
        </authorList>
    </citation>
    <scope>NUCLEOTIDE SEQUENCE</scope>
    <source>
        <strain evidence="2">SCN18_13_7_16_R3_B_64_19</strain>
    </source>
</reference>
<feature type="non-terminal residue" evidence="2">
    <location>
        <position position="1"/>
    </location>
</feature>
<dbReference type="RefSeq" id="WP_276731343.1">
    <property type="nucleotide sequence ID" value="NZ_JAFKMR010000023.1"/>
</dbReference>
<organism evidence="2 3">
    <name type="scientific">Thiomonas arsenitoxydans (strain DSM 22701 / CIP 110005 / 3As)</name>
    <dbReference type="NCBI Taxonomy" id="426114"/>
    <lineage>
        <taxon>Bacteria</taxon>
        <taxon>Pseudomonadati</taxon>
        <taxon>Pseudomonadota</taxon>
        <taxon>Betaproteobacteria</taxon>
        <taxon>Burkholderiales</taxon>
        <taxon>Thiomonas</taxon>
    </lineage>
</organism>